<dbReference type="Pfam" id="PF04586">
    <property type="entry name" value="Peptidase_S78"/>
    <property type="match status" value="1"/>
</dbReference>
<dbReference type="SUPFAM" id="SSF50789">
    <property type="entry name" value="Herpes virus serine proteinase, assemblin"/>
    <property type="match status" value="1"/>
</dbReference>
<keyword evidence="1" id="KW-1188">Viral release from host cell</keyword>
<dbReference type="GO" id="GO:0046797">
    <property type="term" value="P:viral procapsid maturation"/>
    <property type="evidence" value="ECO:0007669"/>
    <property type="project" value="UniProtKB-KW"/>
</dbReference>
<evidence type="ECO:0000256" key="5">
    <source>
        <dbReference type="ARBA" id="ARBA00023045"/>
    </source>
</evidence>
<dbReference type="EMBL" id="LR797061">
    <property type="protein sequence ID" value="CAB4184533.1"/>
    <property type="molecule type" value="Genomic_DNA"/>
</dbReference>
<keyword evidence="3" id="KW-0378">Hydrolase</keyword>
<keyword evidence="4" id="KW-0118">Viral capsid assembly</keyword>
<dbReference type="InterPro" id="IPR006433">
    <property type="entry name" value="Prohead_protease"/>
</dbReference>
<dbReference type="GO" id="GO:0006508">
    <property type="term" value="P:proteolysis"/>
    <property type="evidence" value="ECO:0007669"/>
    <property type="project" value="UniProtKB-KW"/>
</dbReference>
<dbReference type="NCBIfam" id="TIGR01543">
    <property type="entry name" value="proheadase_HK97"/>
    <property type="match status" value="1"/>
</dbReference>
<accession>A0A6J5QJK8</accession>
<keyword evidence="2 7" id="KW-0645">Protease</keyword>
<keyword evidence="5" id="KW-1273">Viral capsid maturation</keyword>
<dbReference type="InterPro" id="IPR054613">
    <property type="entry name" value="Peptidase_S78_dom"/>
</dbReference>
<dbReference type="GO" id="GO:0008233">
    <property type="term" value="F:peptidase activity"/>
    <property type="evidence" value="ECO:0007669"/>
    <property type="project" value="UniProtKB-KW"/>
</dbReference>
<proteinExistence type="predicted"/>
<evidence type="ECO:0000259" key="6">
    <source>
        <dbReference type="Pfam" id="PF04586"/>
    </source>
</evidence>
<reference evidence="7" key="1">
    <citation type="submission" date="2020-05" db="EMBL/GenBank/DDBJ databases">
        <authorList>
            <person name="Chiriac C."/>
            <person name="Salcher M."/>
            <person name="Ghai R."/>
            <person name="Kavagutti S V."/>
        </authorList>
    </citation>
    <scope>NUCLEOTIDE SEQUENCE</scope>
</reference>
<gene>
    <name evidence="7" type="ORF">UFOVP1122_11</name>
</gene>
<sequence>MQTIGFEFKADSISDAGIFEGYAATYDLDKQFDVIERGAFADTITKGVDWPILWQHQRQEPIGVNMAAAEDSRGLAIKGALNLEVQRGREAFSLMKQGALKALSIGFSIGPNDAKFDESGKIPVRRITRLQMFEYSPVTFPANERALIQRIKANEEVTEREFEEFLRDAGFSRTKAKAIVSRGYRGIQRDADDGSVMATLAAAIAIEQARLRLHQ</sequence>
<evidence type="ECO:0000256" key="2">
    <source>
        <dbReference type="ARBA" id="ARBA00022670"/>
    </source>
</evidence>
<feature type="domain" description="Prohead serine protease" evidence="6">
    <location>
        <begin position="9"/>
        <end position="153"/>
    </location>
</feature>
<organism evidence="7">
    <name type="scientific">uncultured Caudovirales phage</name>
    <dbReference type="NCBI Taxonomy" id="2100421"/>
    <lineage>
        <taxon>Viruses</taxon>
        <taxon>Duplodnaviria</taxon>
        <taxon>Heunggongvirae</taxon>
        <taxon>Uroviricota</taxon>
        <taxon>Caudoviricetes</taxon>
        <taxon>Peduoviridae</taxon>
        <taxon>Maltschvirus</taxon>
        <taxon>Maltschvirus maltsch</taxon>
    </lineage>
</organism>
<evidence type="ECO:0000313" key="7">
    <source>
        <dbReference type="EMBL" id="CAB4184533.1"/>
    </source>
</evidence>
<protein>
    <submittedName>
        <fullName evidence="7">COG3740 Phage head maturation protease</fullName>
    </submittedName>
</protein>
<evidence type="ECO:0000256" key="1">
    <source>
        <dbReference type="ARBA" id="ARBA00022612"/>
    </source>
</evidence>
<evidence type="ECO:0000256" key="3">
    <source>
        <dbReference type="ARBA" id="ARBA00022801"/>
    </source>
</evidence>
<name>A0A6J5QJK8_9CAUD</name>
<evidence type="ECO:0000256" key="4">
    <source>
        <dbReference type="ARBA" id="ARBA00022950"/>
    </source>
</evidence>